<reference evidence="1 2" key="2">
    <citation type="journal article" date="2022" name="Mol. Ecol. Resour.">
        <title>The genomes of chicory, endive, great burdock and yacon provide insights into Asteraceae paleo-polyploidization history and plant inulin production.</title>
        <authorList>
            <person name="Fan W."/>
            <person name="Wang S."/>
            <person name="Wang H."/>
            <person name="Wang A."/>
            <person name="Jiang F."/>
            <person name="Liu H."/>
            <person name="Zhao H."/>
            <person name="Xu D."/>
            <person name="Zhang Y."/>
        </authorList>
    </citation>
    <scope>NUCLEOTIDE SEQUENCE [LARGE SCALE GENOMIC DNA]</scope>
    <source>
        <strain evidence="2">cv. Niubang</strain>
    </source>
</reference>
<dbReference type="Proteomes" id="UP001055879">
    <property type="component" value="Linkage Group LG07"/>
</dbReference>
<comment type="caution">
    <text evidence="1">The sequence shown here is derived from an EMBL/GenBank/DDBJ whole genome shotgun (WGS) entry which is preliminary data.</text>
</comment>
<evidence type="ECO:0000313" key="1">
    <source>
        <dbReference type="EMBL" id="KAI3714937.1"/>
    </source>
</evidence>
<gene>
    <name evidence="1" type="ORF">L6452_21899</name>
</gene>
<protein>
    <submittedName>
        <fullName evidence="1">Uncharacterized protein</fullName>
    </submittedName>
</protein>
<evidence type="ECO:0000313" key="2">
    <source>
        <dbReference type="Proteomes" id="UP001055879"/>
    </source>
</evidence>
<keyword evidence="2" id="KW-1185">Reference proteome</keyword>
<name>A0ACB9AXG0_ARCLA</name>
<dbReference type="EMBL" id="CM042053">
    <property type="protein sequence ID" value="KAI3714937.1"/>
    <property type="molecule type" value="Genomic_DNA"/>
</dbReference>
<organism evidence="1 2">
    <name type="scientific">Arctium lappa</name>
    <name type="common">Greater burdock</name>
    <name type="synonym">Lappa major</name>
    <dbReference type="NCBI Taxonomy" id="4217"/>
    <lineage>
        <taxon>Eukaryota</taxon>
        <taxon>Viridiplantae</taxon>
        <taxon>Streptophyta</taxon>
        <taxon>Embryophyta</taxon>
        <taxon>Tracheophyta</taxon>
        <taxon>Spermatophyta</taxon>
        <taxon>Magnoliopsida</taxon>
        <taxon>eudicotyledons</taxon>
        <taxon>Gunneridae</taxon>
        <taxon>Pentapetalae</taxon>
        <taxon>asterids</taxon>
        <taxon>campanulids</taxon>
        <taxon>Asterales</taxon>
        <taxon>Asteraceae</taxon>
        <taxon>Carduoideae</taxon>
        <taxon>Cardueae</taxon>
        <taxon>Arctiinae</taxon>
        <taxon>Arctium</taxon>
    </lineage>
</organism>
<proteinExistence type="predicted"/>
<sequence length="89" mass="9341">MGGGRQEVEGGEPRVVKGGERQEVVKGGGPQVVVGGERREVVVGDALVVVCGGGLMVGLVWSFSLCYLILVLVVEGRERDGVWIYNGDA</sequence>
<reference evidence="2" key="1">
    <citation type="journal article" date="2022" name="Mol. Ecol. Resour.">
        <title>The genomes of chicory, endive, great burdock and yacon provide insights into Asteraceae palaeo-polyploidization history and plant inulin production.</title>
        <authorList>
            <person name="Fan W."/>
            <person name="Wang S."/>
            <person name="Wang H."/>
            <person name="Wang A."/>
            <person name="Jiang F."/>
            <person name="Liu H."/>
            <person name="Zhao H."/>
            <person name="Xu D."/>
            <person name="Zhang Y."/>
        </authorList>
    </citation>
    <scope>NUCLEOTIDE SEQUENCE [LARGE SCALE GENOMIC DNA]</scope>
    <source>
        <strain evidence="2">cv. Niubang</strain>
    </source>
</reference>
<accession>A0ACB9AXG0</accession>